<dbReference type="RefSeq" id="WP_047119926.1">
    <property type="nucleotide sequence ID" value="NZ_POAF01000005.1"/>
</dbReference>
<dbReference type="SMART" id="SM01236">
    <property type="entry name" value="Haem_oxygenase_2"/>
    <property type="match status" value="1"/>
</dbReference>
<gene>
    <name evidence="1" type="ORF">C1H84_12320</name>
</gene>
<dbReference type="Gene3D" id="1.20.910.10">
    <property type="entry name" value="Heme oxygenase-like"/>
    <property type="match status" value="1"/>
</dbReference>
<accession>A0A365YDG5</accession>
<keyword evidence="2" id="KW-1185">Reference proteome</keyword>
<evidence type="ECO:0000313" key="2">
    <source>
        <dbReference type="Proteomes" id="UP000252167"/>
    </source>
</evidence>
<sequence length="342" mass="38060">MELPEDRGRISESLFEVLRTYDPDVDLSGLEHEAFKVLDSEDILHSEDIQIVLFVLYELHYRGFDGIDARWEWNPPLLGLRAKIEEQFEARLRQIAGDPSFSLGSAQDTARQLFALASADDGPSVSTYISRHATVEQAREFLMHKSIYQLKEADPHSWAIPRLTGRGKSALMEIQFDEYGAGRPGAMHSELFETTMRGLGLDSEFGAYIESLPAITLASVNMMSFFGLHRRLRGSIAGHLAIYEMTSSIPNARYARGFRRLGFDSPVTDYFDEHVEADAVHEQIAGRDLAGGLIEQDPSIAEAVFFGAQAACAIDALVGAHQLEAWGRGRSSLRQPKVKVEA</sequence>
<comment type="caution">
    <text evidence="1">The sequence shown here is derived from an EMBL/GenBank/DDBJ whole genome shotgun (WGS) entry which is preliminary data.</text>
</comment>
<dbReference type="SUPFAM" id="SSF48613">
    <property type="entry name" value="Heme oxygenase-like"/>
    <property type="match status" value="1"/>
</dbReference>
<dbReference type="InterPro" id="IPR016084">
    <property type="entry name" value="Haem_Oase-like_multi-hlx"/>
</dbReference>
<name>A0A365YDG5_9MICC</name>
<protein>
    <submittedName>
        <fullName evidence="1">Iron-containing redox enzyme family protein</fullName>
    </submittedName>
</protein>
<dbReference type="AlphaFoldDB" id="A0A365YDG5"/>
<organism evidence="1 2">
    <name type="scientific">Glutamicibacter soli</name>
    <dbReference type="NCBI Taxonomy" id="453836"/>
    <lineage>
        <taxon>Bacteria</taxon>
        <taxon>Bacillati</taxon>
        <taxon>Actinomycetota</taxon>
        <taxon>Actinomycetes</taxon>
        <taxon>Micrococcales</taxon>
        <taxon>Micrococcaceae</taxon>
        <taxon>Glutamicibacter</taxon>
    </lineage>
</organism>
<reference evidence="1 2" key="1">
    <citation type="submission" date="2018-01" db="EMBL/GenBank/DDBJ databases">
        <title>Glutamicibacter soli strain NHPC-3 Whole genome sequence and assembly.</title>
        <authorList>
            <person name="Choudhury P."/>
            <person name="Gupta D."/>
            <person name="Sengupta K."/>
            <person name="Jawed A."/>
            <person name="Sultana N."/>
            <person name="Saha P."/>
        </authorList>
    </citation>
    <scope>NUCLEOTIDE SEQUENCE [LARGE SCALE GENOMIC DNA]</scope>
    <source>
        <strain evidence="1 2">NHPC-3</strain>
    </source>
</reference>
<dbReference type="Proteomes" id="UP000252167">
    <property type="component" value="Unassembled WGS sequence"/>
</dbReference>
<proteinExistence type="predicted"/>
<dbReference type="EMBL" id="POAF01000005">
    <property type="protein sequence ID" value="RBM00712.1"/>
    <property type="molecule type" value="Genomic_DNA"/>
</dbReference>
<dbReference type="Pfam" id="PF14518">
    <property type="entry name" value="Haem_oxygenas_2"/>
    <property type="match status" value="1"/>
</dbReference>
<evidence type="ECO:0000313" key="1">
    <source>
        <dbReference type="EMBL" id="RBM00712.1"/>
    </source>
</evidence>